<dbReference type="PROSITE" id="PS51257">
    <property type="entry name" value="PROKAR_LIPOPROTEIN"/>
    <property type="match status" value="1"/>
</dbReference>
<evidence type="ECO:0000313" key="2">
    <source>
        <dbReference type="Proteomes" id="UP000245535"/>
    </source>
</evidence>
<name>A0A315Z5L0_SEDFL</name>
<dbReference type="Proteomes" id="UP000245535">
    <property type="component" value="Unassembled WGS sequence"/>
</dbReference>
<organism evidence="1 2">
    <name type="scientific">Sediminitomix flava</name>
    <dbReference type="NCBI Taxonomy" id="379075"/>
    <lineage>
        <taxon>Bacteria</taxon>
        <taxon>Pseudomonadati</taxon>
        <taxon>Bacteroidota</taxon>
        <taxon>Cytophagia</taxon>
        <taxon>Cytophagales</taxon>
        <taxon>Flammeovirgaceae</taxon>
        <taxon>Sediminitomix</taxon>
    </lineage>
</organism>
<accession>A0A315Z5L0</accession>
<dbReference type="RefSeq" id="WP_109621600.1">
    <property type="nucleotide sequence ID" value="NZ_QGDO01000007.1"/>
</dbReference>
<dbReference type="EMBL" id="QGDO01000007">
    <property type="protein sequence ID" value="PWJ38489.1"/>
    <property type="molecule type" value="Genomic_DNA"/>
</dbReference>
<gene>
    <name evidence="1" type="ORF">BC781_10779</name>
</gene>
<keyword evidence="2" id="KW-1185">Reference proteome</keyword>
<proteinExistence type="predicted"/>
<dbReference type="AlphaFoldDB" id="A0A315Z5L0"/>
<comment type="caution">
    <text evidence="1">The sequence shown here is derived from an EMBL/GenBank/DDBJ whole genome shotgun (WGS) entry which is preliminary data.</text>
</comment>
<reference evidence="1 2" key="1">
    <citation type="submission" date="2018-03" db="EMBL/GenBank/DDBJ databases">
        <title>Genomic Encyclopedia of Archaeal and Bacterial Type Strains, Phase II (KMG-II): from individual species to whole genera.</title>
        <authorList>
            <person name="Goeker M."/>
        </authorList>
    </citation>
    <scope>NUCLEOTIDE SEQUENCE [LARGE SCALE GENOMIC DNA]</scope>
    <source>
        <strain evidence="1 2">DSM 28229</strain>
    </source>
</reference>
<evidence type="ECO:0000313" key="1">
    <source>
        <dbReference type="EMBL" id="PWJ38489.1"/>
    </source>
</evidence>
<sequence>MNKLTNYILIILLLFGFSCKDKDKLSNPKPSEPDEYNFRIAFRVERENENSAVLNRIQQDDYVIEIDGLETGIPYLKDSINILDEVEVTTLDKILHITLKPIFEKEIYDSVQIECNEDISYKDSLTQFINIENKDWDVITLKDSLLVEDETPLVFKDTAQPEPDSLSLENEQYIIFAKNSLDKIYLKYNSIFGVLSDTISIVGNKRHQSDLEPIFDPNWIYNAEVSIPNQAKNSFKIINQNNKAANIKPTGEFGQLLKDFKYDIEFDTGVETPFLNIYIIEFLNDNNSNKKRIDVYYTQEGDVQGYLIDNTENFDSWEQVLNSYGEWYVNPNYIEFPLRTNLILRLGDTRYRGKDESIIRKYKWE</sequence>
<protein>
    <submittedName>
        <fullName evidence="1">Uncharacterized protein</fullName>
    </submittedName>
</protein>